<accession>A0AB37M0A8</accession>
<protein>
    <submittedName>
        <fullName evidence="1">Uncharacterized protein</fullName>
    </submittedName>
</protein>
<gene>
    <name evidence="1" type="ORF">DXB61_01195</name>
</gene>
<dbReference type="PROSITE" id="PS51257">
    <property type="entry name" value="PROKAR_LIPOPROTEIN"/>
    <property type="match status" value="1"/>
</dbReference>
<dbReference type="Proteomes" id="UP000261088">
    <property type="component" value="Unassembled WGS sequence"/>
</dbReference>
<dbReference type="EMBL" id="QSUP01000001">
    <property type="protein sequence ID" value="RGN54314.1"/>
    <property type="molecule type" value="Genomic_DNA"/>
</dbReference>
<organism evidence="1 2">
    <name type="scientific">Parabacteroides merdae</name>
    <dbReference type="NCBI Taxonomy" id="46503"/>
    <lineage>
        <taxon>Bacteria</taxon>
        <taxon>Pseudomonadati</taxon>
        <taxon>Bacteroidota</taxon>
        <taxon>Bacteroidia</taxon>
        <taxon>Bacteroidales</taxon>
        <taxon>Tannerellaceae</taxon>
        <taxon>Parabacteroides</taxon>
    </lineage>
</organism>
<evidence type="ECO:0000313" key="1">
    <source>
        <dbReference type="EMBL" id="RGN54314.1"/>
    </source>
</evidence>
<proteinExistence type="predicted"/>
<reference evidence="1 2" key="1">
    <citation type="submission" date="2018-08" db="EMBL/GenBank/DDBJ databases">
        <title>A genome reference for cultivated species of the human gut microbiota.</title>
        <authorList>
            <person name="Zou Y."/>
            <person name="Xue W."/>
            <person name="Luo G."/>
        </authorList>
    </citation>
    <scope>NUCLEOTIDE SEQUENCE [LARGE SCALE GENOMIC DNA]</scope>
    <source>
        <strain evidence="1 2">OM05-11AA</strain>
    </source>
</reference>
<comment type="caution">
    <text evidence="1">The sequence shown here is derived from an EMBL/GenBank/DDBJ whole genome shotgun (WGS) entry which is preliminary data.</text>
</comment>
<sequence>MNSLKFECYLLLSVLILSLFGCDKEETVQGYYIKNLKGLDLEKIQVYEFSLDSALLFGFRDQKIWIGLFDNHTKKQLHEWESLNVYKEKEYKIDYGRTITWNIEGIDCLLKTDLGYVCYSRGISYGEDPYGGGYPTLGPDLFFFKHDENIIYVNQPEKFITANVCGLLAWYNGSIVSGSSNVNESIVYSMEGEKITNLKYSPNRINDIPVSYTEGIRINRGYVVDRYDYQTGKSIWETSLEKVQADALMTVDTIKRTEEIWEFTCDITNKDGSKEQIKFTLNIKNGMLTYI</sequence>
<dbReference type="AlphaFoldDB" id="A0AB37M0A8"/>
<evidence type="ECO:0000313" key="2">
    <source>
        <dbReference type="Proteomes" id="UP000261088"/>
    </source>
</evidence>
<dbReference type="RefSeq" id="WP_122121038.1">
    <property type="nucleotide sequence ID" value="NZ_JAQEXX010000008.1"/>
</dbReference>
<name>A0AB37M0A8_9BACT</name>